<dbReference type="InterPro" id="IPR050662">
    <property type="entry name" value="Sec-metab_biosynth-thioest"/>
</dbReference>
<dbReference type="Proteomes" id="UP000642748">
    <property type="component" value="Unassembled WGS sequence"/>
</dbReference>
<dbReference type="InterPro" id="IPR036866">
    <property type="entry name" value="RibonucZ/Hydroxyglut_hydro"/>
</dbReference>
<dbReference type="InterPro" id="IPR001279">
    <property type="entry name" value="Metallo-B-lactamas"/>
</dbReference>
<dbReference type="InterPro" id="IPR036388">
    <property type="entry name" value="WH-like_DNA-bd_sf"/>
</dbReference>
<evidence type="ECO:0000313" key="3">
    <source>
        <dbReference type="Proteomes" id="UP000642748"/>
    </source>
</evidence>
<dbReference type="InterPro" id="IPR041516">
    <property type="entry name" value="LACTB2_WH"/>
</dbReference>
<dbReference type="GO" id="GO:0016787">
    <property type="term" value="F:hydrolase activity"/>
    <property type="evidence" value="ECO:0007669"/>
    <property type="project" value="UniProtKB-KW"/>
</dbReference>
<dbReference type="Gene3D" id="3.60.15.10">
    <property type="entry name" value="Ribonuclease Z/Hydroxyacylglutathione hydrolase-like"/>
    <property type="match status" value="2"/>
</dbReference>
<gene>
    <name evidence="2" type="ORF">Raf01_63740</name>
</gene>
<dbReference type="SUPFAM" id="SSF56281">
    <property type="entry name" value="Metallo-hydrolase/oxidoreductase"/>
    <property type="match status" value="1"/>
</dbReference>
<dbReference type="Pfam" id="PF17778">
    <property type="entry name" value="WHD_BLACT"/>
    <property type="match status" value="1"/>
</dbReference>
<protein>
    <submittedName>
        <fullName evidence="2">Putative hydrolase (Beta-lactamase-like)</fullName>
    </submittedName>
</protein>
<sequence>MAGEPVVGVADQLPSWATLVRAPNPGPMTLAGTNTWVLRPAGVSSCVVVDPGPLDEGHLRTLADQGPVAGILLTHGHHDHTDGVDRLIELTGAVVMNESPGVQRIVTPGHTGDSVCFLVELDGERAVLTGDTILGRGTTVVAYPDGDLGDYLRSLELLEGLGPIPVLPGHGPPLPDCAAVARHYLEHRKVRLDQVRRALDAGATTAGEVVEIVYADVDRSLWTAAEWSVRAQLAYLAAESPDAHVRWDTS</sequence>
<accession>A0A8J3QXZ9</accession>
<dbReference type="CDD" id="cd16278">
    <property type="entry name" value="metallo-hydrolase-like_MBL-fold"/>
    <property type="match status" value="1"/>
</dbReference>
<dbReference type="Gene3D" id="1.10.10.10">
    <property type="entry name" value="Winged helix-like DNA-binding domain superfamily/Winged helix DNA-binding domain"/>
    <property type="match status" value="1"/>
</dbReference>
<keyword evidence="2" id="KW-0378">Hydrolase</keyword>
<dbReference type="EMBL" id="BONZ01000064">
    <property type="protein sequence ID" value="GIH18202.1"/>
    <property type="molecule type" value="Genomic_DNA"/>
</dbReference>
<feature type="domain" description="Metallo-beta-lactamase" evidence="1">
    <location>
        <begin position="32"/>
        <end position="170"/>
    </location>
</feature>
<name>A0A8J3QXZ9_9ACTN</name>
<dbReference type="PANTHER" id="PTHR23131:SF0">
    <property type="entry name" value="ENDORIBONUCLEASE LACTB2"/>
    <property type="match status" value="1"/>
</dbReference>
<dbReference type="AlphaFoldDB" id="A0A8J3QXZ9"/>
<evidence type="ECO:0000313" key="2">
    <source>
        <dbReference type="EMBL" id="GIH18202.1"/>
    </source>
</evidence>
<dbReference type="RefSeq" id="WP_203921734.1">
    <property type="nucleotide sequence ID" value="NZ_BONZ01000064.1"/>
</dbReference>
<evidence type="ECO:0000259" key="1">
    <source>
        <dbReference type="SMART" id="SM00849"/>
    </source>
</evidence>
<comment type="caution">
    <text evidence="2">The sequence shown here is derived from an EMBL/GenBank/DDBJ whole genome shotgun (WGS) entry which is preliminary data.</text>
</comment>
<dbReference type="PANTHER" id="PTHR23131">
    <property type="entry name" value="ENDORIBONUCLEASE LACTB2"/>
    <property type="match status" value="1"/>
</dbReference>
<proteinExistence type="predicted"/>
<dbReference type="SMART" id="SM00849">
    <property type="entry name" value="Lactamase_B"/>
    <property type="match status" value="1"/>
</dbReference>
<dbReference type="Pfam" id="PF00753">
    <property type="entry name" value="Lactamase_B"/>
    <property type="match status" value="2"/>
</dbReference>
<reference evidence="2" key="1">
    <citation type="submission" date="2021-01" db="EMBL/GenBank/DDBJ databases">
        <title>Whole genome shotgun sequence of Rugosimonospora africana NBRC 104875.</title>
        <authorList>
            <person name="Komaki H."/>
            <person name="Tamura T."/>
        </authorList>
    </citation>
    <scope>NUCLEOTIDE SEQUENCE</scope>
    <source>
        <strain evidence="2">NBRC 104875</strain>
    </source>
</reference>
<keyword evidence="3" id="KW-1185">Reference proteome</keyword>
<organism evidence="2 3">
    <name type="scientific">Rugosimonospora africana</name>
    <dbReference type="NCBI Taxonomy" id="556532"/>
    <lineage>
        <taxon>Bacteria</taxon>
        <taxon>Bacillati</taxon>
        <taxon>Actinomycetota</taxon>
        <taxon>Actinomycetes</taxon>
        <taxon>Micromonosporales</taxon>
        <taxon>Micromonosporaceae</taxon>
        <taxon>Rugosimonospora</taxon>
    </lineage>
</organism>